<dbReference type="AlphaFoldDB" id="A0A926CZJ0"/>
<comment type="caution">
    <text evidence="1">The sequence shown here is derived from an EMBL/GenBank/DDBJ whole genome shotgun (WGS) entry which is preliminary data.</text>
</comment>
<organism evidence="1 2">
    <name type="scientific">Luoshenia tenuis</name>
    <dbReference type="NCBI Taxonomy" id="2763654"/>
    <lineage>
        <taxon>Bacteria</taxon>
        <taxon>Bacillati</taxon>
        <taxon>Bacillota</taxon>
        <taxon>Clostridia</taxon>
        <taxon>Christensenellales</taxon>
        <taxon>Christensenellaceae</taxon>
        <taxon>Luoshenia</taxon>
    </lineage>
</organism>
<sequence length="56" mass="6153">MSDDSTGRPCPYLKALLTLNGCGAHCAGIILQNGSAFGGYRPRYIQIALQEYDYRL</sequence>
<proteinExistence type="predicted"/>
<keyword evidence="2" id="KW-1185">Reference proteome</keyword>
<evidence type="ECO:0000313" key="2">
    <source>
        <dbReference type="Proteomes" id="UP000654279"/>
    </source>
</evidence>
<protein>
    <submittedName>
        <fullName evidence="1">Uncharacterized protein</fullName>
    </submittedName>
</protein>
<dbReference type="Proteomes" id="UP000654279">
    <property type="component" value="Unassembled WGS sequence"/>
</dbReference>
<name>A0A926CZJ0_9FIRM</name>
<dbReference type="EMBL" id="JACRSO010000001">
    <property type="protein sequence ID" value="MBC8528612.1"/>
    <property type="molecule type" value="Genomic_DNA"/>
</dbReference>
<gene>
    <name evidence="1" type="ORF">H8699_04065</name>
</gene>
<reference evidence="1" key="1">
    <citation type="submission" date="2020-08" db="EMBL/GenBank/DDBJ databases">
        <title>Genome public.</title>
        <authorList>
            <person name="Liu C."/>
            <person name="Sun Q."/>
        </authorList>
    </citation>
    <scope>NUCLEOTIDE SEQUENCE</scope>
    <source>
        <strain evidence="1">NSJ-44</strain>
    </source>
</reference>
<accession>A0A926CZJ0</accession>
<evidence type="ECO:0000313" key="1">
    <source>
        <dbReference type="EMBL" id="MBC8528612.1"/>
    </source>
</evidence>
<dbReference type="RefSeq" id="WP_249284595.1">
    <property type="nucleotide sequence ID" value="NZ_JACRSO010000001.1"/>
</dbReference>